<dbReference type="InterPro" id="IPR008551">
    <property type="entry name" value="TANGO2"/>
</dbReference>
<dbReference type="PANTHER" id="PTHR17985">
    <property type="entry name" value="SER/THR-RICH PROTEIN T10 IN DGCR REGION"/>
    <property type="match status" value="1"/>
</dbReference>
<evidence type="ECO:0000313" key="2">
    <source>
        <dbReference type="Proteomes" id="UP000050280"/>
    </source>
</evidence>
<dbReference type="EMBL" id="LDJX01000003">
    <property type="protein sequence ID" value="KPM32075.1"/>
    <property type="molecule type" value="Genomic_DNA"/>
</dbReference>
<dbReference type="PANTHER" id="PTHR17985:SF8">
    <property type="entry name" value="TRANSPORT AND GOLGI ORGANIZATION PROTEIN 2 HOMOLOG"/>
    <property type="match status" value="1"/>
</dbReference>
<dbReference type="Proteomes" id="UP000050280">
    <property type="component" value="Unassembled WGS sequence"/>
</dbReference>
<evidence type="ECO:0000313" key="1">
    <source>
        <dbReference type="EMBL" id="KPM32075.1"/>
    </source>
</evidence>
<protein>
    <recommendedName>
        <fullName evidence="3">NRDE family protein</fullName>
    </recommendedName>
</protein>
<dbReference type="Pfam" id="PF05742">
    <property type="entry name" value="TANGO2"/>
    <property type="match status" value="1"/>
</dbReference>
<comment type="caution">
    <text evidence="1">The sequence shown here is derived from an EMBL/GenBank/DDBJ whole genome shotgun (WGS) entry which is preliminary data.</text>
</comment>
<dbReference type="AlphaFoldDB" id="A0A0P7AZQ4"/>
<organism evidence="1 2">
    <name type="scientific">Croceitalea dokdonensis DOKDO 023</name>
    <dbReference type="NCBI Taxonomy" id="1300341"/>
    <lineage>
        <taxon>Bacteria</taxon>
        <taxon>Pseudomonadati</taxon>
        <taxon>Bacteroidota</taxon>
        <taxon>Flavobacteriia</taxon>
        <taxon>Flavobacteriales</taxon>
        <taxon>Flavobacteriaceae</taxon>
        <taxon>Croceitalea</taxon>
    </lineage>
</organism>
<sequence length="232" mass="26195">MCTVSYVPLDVGYVLTSNRDENPARQTKVPNRIHLKNGTVIYSPLDVLKGGSWIATDEDGRTACLLNGAFLKHKPELTYRKSRGQIVLDAFNAKDFNTYVKSIFLEGIEPFTLLLIEPHGIQKLVWDGVQKHIDRPSVNEYHLWSSVTLYNSDEHGKKEAYFFEEMSRSGSSIEQILQVHGKDKVTPFILNHSTLQTVSITQVIYNGQKSSLKYVLKDNTNETSNSLSLICS</sequence>
<accession>A0A0P7AZQ4</accession>
<dbReference type="OrthoDB" id="4380123at2"/>
<dbReference type="STRING" id="1300341.I595_1724"/>
<reference evidence="1 2" key="1">
    <citation type="submission" date="2015-09" db="EMBL/GenBank/DDBJ databases">
        <title>Genome sequence of the marine flavobacterium Croceitalea dokdonensis DOKDO 023 that contains proton- and sodium-pumping rhodopsins.</title>
        <authorList>
            <person name="Kwon S.-K."/>
            <person name="Lee H.K."/>
            <person name="Kwak M.-J."/>
            <person name="Kim J.F."/>
        </authorList>
    </citation>
    <scope>NUCLEOTIDE SEQUENCE [LARGE SCALE GENOMIC DNA]</scope>
    <source>
        <strain evidence="1 2">DOKDO 023</strain>
    </source>
</reference>
<keyword evidence="2" id="KW-1185">Reference proteome</keyword>
<name>A0A0P7AZQ4_9FLAO</name>
<evidence type="ECO:0008006" key="3">
    <source>
        <dbReference type="Google" id="ProtNLM"/>
    </source>
</evidence>
<proteinExistence type="predicted"/>
<gene>
    <name evidence="1" type="ORF">I595_1724</name>
</gene>